<accession>A0A934IVA0</accession>
<feature type="transmembrane region" description="Helical" evidence="8">
    <location>
        <begin position="71"/>
        <end position="90"/>
    </location>
</feature>
<dbReference type="AlphaFoldDB" id="A0A934IVA0"/>
<keyword evidence="5 8" id="KW-0812">Transmembrane</keyword>
<dbReference type="PANTHER" id="PTHR43057:SF1">
    <property type="entry name" value="ARSENICAL-RESISTANCE PROTEIN 3"/>
    <property type="match status" value="1"/>
</dbReference>
<feature type="transmembrane region" description="Helical" evidence="8">
    <location>
        <begin position="227"/>
        <end position="253"/>
    </location>
</feature>
<feature type="transmembrane region" description="Helical" evidence="8">
    <location>
        <begin position="129"/>
        <end position="153"/>
    </location>
</feature>
<dbReference type="GO" id="GO:0015297">
    <property type="term" value="F:antiporter activity"/>
    <property type="evidence" value="ECO:0007669"/>
    <property type="project" value="InterPro"/>
</dbReference>
<proteinExistence type="inferred from homology"/>
<dbReference type="PANTHER" id="PTHR43057">
    <property type="entry name" value="ARSENITE EFFLUX TRANSPORTER"/>
    <property type="match status" value="1"/>
</dbReference>
<evidence type="ECO:0000313" key="10">
    <source>
        <dbReference type="Proteomes" id="UP000640274"/>
    </source>
</evidence>
<dbReference type="GO" id="GO:0015105">
    <property type="term" value="F:arsenite transmembrane transporter activity"/>
    <property type="evidence" value="ECO:0007669"/>
    <property type="project" value="TreeGrafter"/>
</dbReference>
<dbReference type="Gene3D" id="1.20.1530.20">
    <property type="match status" value="1"/>
</dbReference>
<keyword evidence="10" id="KW-1185">Reference proteome</keyword>
<comment type="similarity">
    <text evidence="2">Belongs to the arsenical resistance-3 (ACR3) (TC 2.A.59) family.</text>
</comment>
<feature type="transmembrane region" description="Helical" evidence="8">
    <location>
        <begin position="102"/>
        <end position="122"/>
    </location>
</feature>
<evidence type="ECO:0000256" key="8">
    <source>
        <dbReference type="SAM" id="Phobius"/>
    </source>
</evidence>
<organism evidence="9 10">
    <name type="scientific">Paenibacillus roseus</name>
    <dbReference type="NCBI Taxonomy" id="2798579"/>
    <lineage>
        <taxon>Bacteria</taxon>
        <taxon>Bacillati</taxon>
        <taxon>Bacillota</taxon>
        <taxon>Bacilli</taxon>
        <taxon>Bacillales</taxon>
        <taxon>Paenibacillaceae</taxon>
        <taxon>Paenibacillus</taxon>
    </lineage>
</organism>
<feature type="transmembrane region" description="Helical" evidence="8">
    <location>
        <begin position="165"/>
        <end position="188"/>
    </location>
</feature>
<dbReference type="InterPro" id="IPR002657">
    <property type="entry name" value="BilAc:Na_symport/Acr3"/>
</dbReference>
<evidence type="ECO:0000256" key="4">
    <source>
        <dbReference type="ARBA" id="ARBA00022475"/>
    </source>
</evidence>
<evidence type="ECO:0000256" key="7">
    <source>
        <dbReference type="ARBA" id="ARBA00023136"/>
    </source>
</evidence>
<reference evidence="9" key="1">
    <citation type="submission" date="2020-12" db="EMBL/GenBank/DDBJ databases">
        <authorList>
            <person name="Huq M.A."/>
        </authorList>
    </citation>
    <scope>NUCLEOTIDE SEQUENCE</scope>
    <source>
        <strain evidence="9">MAHUQ-46</strain>
    </source>
</reference>
<keyword evidence="3" id="KW-0813">Transport</keyword>
<dbReference type="InterPro" id="IPR038770">
    <property type="entry name" value="Na+/solute_symporter_sf"/>
</dbReference>
<protein>
    <submittedName>
        <fullName evidence="9">Arsenic resistance protein</fullName>
    </submittedName>
</protein>
<dbReference type="Proteomes" id="UP000640274">
    <property type="component" value="Unassembled WGS sequence"/>
</dbReference>
<keyword evidence="4" id="KW-1003">Cell membrane</keyword>
<sequence>MFTREKLEHCQAGLYAIVLMIAAALGLLAPNWMAKLDNSILISSIIGILMYGMFTQIPFIAIKESFGNLRFIWAILTVNYAAVPAVVWGLSQLLPNHPPVLLGVYLVLLAPCIDYVIVFTYLGRGNEKLMLLSTPVLFITQMILLPVYLWLFMGKSAAEIVNPGPFIEAFLIIIVLPLLIALAIQLISRTSPQGQTLLDFSAWIPVPFMALTLFVIVSSQISKLSEYMGLIIKVIPVYIAFMAIMPFIGRLIAKWFRLDVKSGRAVIFSGGTRNSLVVLPFALSLPDDWSTLVAAIIVTQTIVELTGELIYIRIIPNAILKE</sequence>
<keyword evidence="6 8" id="KW-1133">Transmembrane helix</keyword>
<dbReference type="RefSeq" id="WP_199017496.1">
    <property type="nucleotide sequence ID" value="NZ_JAELUP010000003.1"/>
</dbReference>
<feature type="transmembrane region" description="Helical" evidence="8">
    <location>
        <begin position="40"/>
        <end position="59"/>
    </location>
</feature>
<dbReference type="EMBL" id="JAELUP010000003">
    <property type="protein sequence ID" value="MBJ6359971.1"/>
    <property type="molecule type" value="Genomic_DNA"/>
</dbReference>
<evidence type="ECO:0000313" key="9">
    <source>
        <dbReference type="EMBL" id="MBJ6359971.1"/>
    </source>
</evidence>
<name>A0A934IVA0_9BACL</name>
<evidence type="ECO:0000256" key="5">
    <source>
        <dbReference type="ARBA" id="ARBA00022692"/>
    </source>
</evidence>
<comment type="caution">
    <text evidence="9">The sequence shown here is derived from an EMBL/GenBank/DDBJ whole genome shotgun (WGS) entry which is preliminary data.</text>
</comment>
<evidence type="ECO:0000256" key="3">
    <source>
        <dbReference type="ARBA" id="ARBA00022448"/>
    </source>
</evidence>
<dbReference type="Pfam" id="PF01758">
    <property type="entry name" value="SBF"/>
    <property type="match status" value="1"/>
</dbReference>
<evidence type="ECO:0000256" key="2">
    <source>
        <dbReference type="ARBA" id="ARBA00010110"/>
    </source>
</evidence>
<feature type="transmembrane region" description="Helical" evidence="8">
    <location>
        <begin position="12"/>
        <end position="34"/>
    </location>
</feature>
<keyword evidence="7 8" id="KW-0472">Membrane</keyword>
<dbReference type="GO" id="GO:0015104">
    <property type="term" value="F:antimonite transmembrane transporter activity"/>
    <property type="evidence" value="ECO:0007669"/>
    <property type="project" value="TreeGrafter"/>
</dbReference>
<gene>
    <name evidence="9" type="ORF">JFN88_01370</name>
</gene>
<dbReference type="InterPro" id="IPR004706">
    <property type="entry name" value="Arsenical-R_Acr3"/>
</dbReference>
<dbReference type="GO" id="GO:0005886">
    <property type="term" value="C:plasma membrane"/>
    <property type="evidence" value="ECO:0007669"/>
    <property type="project" value="UniProtKB-SubCell"/>
</dbReference>
<comment type="subcellular location">
    <subcellularLocation>
        <location evidence="1">Cell membrane</location>
        <topology evidence="1">Multi-pass membrane protein</topology>
    </subcellularLocation>
</comment>
<feature type="transmembrane region" description="Helical" evidence="8">
    <location>
        <begin position="200"/>
        <end position="221"/>
    </location>
</feature>
<evidence type="ECO:0000256" key="1">
    <source>
        <dbReference type="ARBA" id="ARBA00004651"/>
    </source>
</evidence>
<evidence type="ECO:0000256" key="6">
    <source>
        <dbReference type="ARBA" id="ARBA00022989"/>
    </source>
</evidence>